<organism evidence="1 2">
    <name type="scientific">Arcticibacter tournemirensis</name>
    <dbReference type="NCBI Taxonomy" id="699437"/>
    <lineage>
        <taxon>Bacteria</taxon>
        <taxon>Pseudomonadati</taxon>
        <taxon>Bacteroidota</taxon>
        <taxon>Sphingobacteriia</taxon>
        <taxon>Sphingobacteriales</taxon>
        <taxon>Sphingobacteriaceae</taxon>
        <taxon>Arcticibacter</taxon>
    </lineage>
</organism>
<gene>
    <name evidence="1" type="ORF">F1649_15855</name>
</gene>
<comment type="caution">
    <text evidence="1">The sequence shown here is derived from an EMBL/GenBank/DDBJ whole genome shotgun (WGS) entry which is preliminary data.</text>
</comment>
<evidence type="ECO:0000313" key="2">
    <source>
        <dbReference type="Proteomes" id="UP000322918"/>
    </source>
</evidence>
<dbReference type="AlphaFoldDB" id="A0A5M9H256"/>
<evidence type="ECO:0000313" key="1">
    <source>
        <dbReference type="EMBL" id="KAA8480091.1"/>
    </source>
</evidence>
<accession>A0A5M9H256</accession>
<sequence>MVQHILTNEFEKLSLFMHERAEEKEKNGGNFHNTHFIETECIRIRTSIRSSILSFGDDRARAAIYIEFITGELILLSDFWYSNAPQETGPDNSGNSRFTKLVETLLRELNKLLVHLIEHYPVYFNKHATAPAAFRDLCRDHIAGHVDAFLSELGRKGKDKGLFILLDSYMNSLKRKTEFRTETFYQLEYIQNFVSALNAVSNRRVADLEREVYKELLLLNFNHPHAAWLYISSVKGEYQQAESYQEELLEAAAQLRILQQYPAGSRPYDPASEPLKEILAKSFSEEIKSIQQMQELDLHTPAAQAIALPRIFFTVSITLEQLLFLFRLLIETGIVIIKRKADLYDFIHLHIGTEERKTFSRGSLRNAFASRRQATAKKVKDILMEMTRLINQKYLAPAGIAGIAGLLF</sequence>
<dbReference type="EMBL" id="VWNE01000026">
    <property type="protein sequence ID" value="KAA8480091.1"/>
    <property type="molecule type" value="Genomic_DNA"/>
</dbReference>
<dbReference type="RefSeq" id="WP_141815003.1">
    <property type="nucleotide sequence ID" value="NZ_VFPL01000001.1"/>
</dbReference>
<name>A0A5M9H256_9SPHI</name>
<reference evidence="1 2" key="1">
    <citation type="submission" date="2019-09" db="EMBL/GenBank/DDBJ databases">
        <title>Pararcticibacter amylolyticus gen. nov., sp. nov., isolated from a rottenly hemp rope, and reclassification of Pedobacter tournemirensis as Pararcticibacter tournemirensis comb. nov.</title>
        <authorList>
            <person name="Cai Y."/>
        </authorList>
    </citation>
    <scope>NUCLEOTIDE SEQUENCE [LARGE SCALE GENOMIC DNA]</scope>
    <source>
        <strain evidence="1 2">TF5-37.2-LB10</strain>
    </source>
</reference>
<proteinExistence type="predicted"/>
<dbReference type="Proteomes" id="UP000322918">
    <property type="component" value="Unassembled WGS sequence"/>
</dbReference>
<protein>
    <submittedName>
        <fullName evidence="1">Uncharacterized protein</fullName>
    </submittedName>
</protein>
<keyword evidence="2" id="KW-1185">Reference proteome</keyword>
<dbReference type="OrthoDB" id="797684at2"/>